<dbReference type="STRING" id="1789224.BFG52_16290"/>
<reference evidence="1 2" key="1">
    <citation type="submission" date="2016-08" db="EMBL/GenBank/DDBJ databases">
        <authorList>
            <person name="Seilhamer J.J."/>
        </authorList>
    </citation>
    <scope>NUCLEOTIDE SEQUENCE [LARGE SCALE GENOMIC DNA]</scope>
    <source>
        <strain evidence="1 2">BRTC-1</strain>
    </source>
</reference>
<protein>
    <submittedName>
        <fullName evidence="1">Uncharacterized protein</fullName>
    </submittedName>
</protein>
<sequence>MHTAYQLSIYKHGKLLGNFQSDTPQALQDMQTVWQLLRHHPALHFELLQVIEESRLLMQKDGALQLLGHQYRYVPCALTQLIEEASCSI</sequence>
<gene>
    <name evidence="1" type="ORF">BFG52_16290</name>
</gene>
<evidence type="ECO:0000313" key="1">
    <source>
        <dbReference type="EMBL" id="AOA59753.1"/>
    </source>
</evidence>
<keyword evidence="2" id="KW-1185">Reference proteome</keyword>
<accession>A0A1B2M3Y2</accession>
<organism evidence="1 2">
    <name type="scientific">Acinetobacter larvae</name>
    <dbReference type="NCBI Taxonomy" id="1789224"/>
    <lineage>
        <taxon>Bacteria</taxon>
        <taxon>Pseudomonadati</taxon>
        <taxon>Pseudomonadota</taxon>
        <taxon>Gammaproteobacteria</taxon>
        <taxon>Moraxellales</taxon>
        <taxon>Moraxellaceae</taxon>
        <taxon>Acinetobacter</taxon>
    </lineage>
</organism>
<dbReference type="KEGG" id="ala:BFG52_16290"/>
<dbReference type="Proteomes" id="UP000093391">
    <property type="component" value="Chromosome"/>
</dbReference>
<dbReference type="AlphaFoldDB" id="A0A1B2M3Y2"/>
<dbReference type="EMBL" id="CP016895">
    <property type="protein sequence ID" value="AOA59753.1"/>
    <property type="molecule type" value="Genomic_DNA"/>
</dbReference>
<dbReference type="OrthoDB" id="6708726at2"/>
<name>A0A1B2M3Y2_9GAMM</name>
<evidence type="ECO:0000313" key="2">
    <source>
        <dbReference type="Proteomes" id="UP000093391"/>
    </source>
</evidence>
<proteinExistence type="predicted"/>